<dbReference type="SUPFAM" id="SSF56935">
    <property type="entry name" value="Porins"/>
    <property type="match status" value="1"/>
</dbReference>
<dbReference type="Gene3D" id="2.60.40.1120">
    <property type="entry name" value="Carboxypeptidase-like, regulatory domain"/>
    <property type="match status" value="1"/>
</dbReference>
<evidence type="ECO:0000256" key="6">
    <source>
        <dbReference type="ARBA" id="ARBA00023237"/>
    </source>
</evidence>
<dbReference type="NCBIfam" id="TIGR04056">
    <property type="entry name" value="OMP_RagA_SusC"/>
    <property type="match status" value="1"/>
</dbReference>
<dbReference type="RefSeq" id="WP_074242547.1">
    <property type="nucleotide sequence ID" value="NZ_FSRA01000002.1"/>
</dbReference>
<dbReference type="InterPro" id="IPR023997">
    <property type="entry name" value="TonB-dep_OMP_SusC/RagA_CS"/>
</dbReference>
<keyword evidence="6 7" id="KW-0998">Cell outer membrane</keyword>
<dbReference type="Pfam" id="PF13715">
    <property type="entry name" value="CarbopepD_reg_2"/>
    <property type="match status" value="1"/>
</dbReference>
<organism evidence="10 11">
    <name type="scientific">Chitinophaga niabensis</name>
    <dbReference type="NCBI Taxonomy" id="536979"/>
    <lineage>
        <taxon>Bacteria</taxon>
        <taxon>Pseudomonadati</taxon>
        <taxon>Bacteroidota</taxon>
        <taxon>Chitinophagia</taxon>
        <taxon>Chitinophagales</taxon>
        <taxon>Chitinophagaceae</taxon>
        <taxon>Chitinophaga</taxon>
    </lineage>
</organism>
<feature type="signal peptide" evidence="8">
    <location>
        <begin position="1"/>
        <end position="20"/>
    </location>
</feature>
<keyword evidence="5 7" id="KW-0472">Membrane</keyword>
<evidence type="ECO:0000256" key="5">
    <source>
        <dbReference type="ARBA" id="ARBA00023136"/>
    </source>
</evidence>
<evidence type="ECO:0000256" key="2">
    <source>
        <dbReference type="ARBA" id="ARBA00022448"/>
    </source>
</evidence>
<reference evidence="10 11" key="1">
    <citation type="submission" date="2016-11" db="EMBL/GenBank/DDBJ databases">
        <authorList>
            <person name="Jaros S."/>
            <person name="Januszkiewicz K."/>
            <person name="Wedrychowicz H."/>
        </authorList>
    </citation>
    <scope>NUCLEOTIDE SEQUENCE [LARGE SCALE GENOMIC DNA]</scope>
    <source>
        <strain evidence="10 11">DSM 24787</strain>
    </source>
</reference>
<feature type="chain" id="PRO_5012523320" evidence="8">
    <location>
        <begin position="21"/>
        <end position="1070"/>
    </location>
</feature>
<dbReference type="AlphaFoldDB" id="A0A1N6K8B5"/>
<evidence type="ECO:0000259" key="9">
    <source>
        <dbReference type="Pfam" id="PF07715"/>
    </source>
</evidence>
<protein>
    <submittedName>
        <fullName evidence="10">TonB-linked outer membrane protein, SusC/RagA family</fullName>
    </submittedName>
</protein>
<keyword evidence="11" id="KW-1185">Reference proteome</keyword>
<dbReference type="InterPro" id="IPR008969">
    <property type="entry name" value="CarboxyPept-like_regulatory"/>
</dbReference>
<dbReference type="SUPFAM" id="SSF49464">
    <property type="entry name" value="Carboxypeptidase regulatory domain-like"/>
    <property type="match status" value="1"/>
</dbReference>
<keyword evidence="3 7" id="KW-1134">Transmembrane beta strand</keyword>
<dbReference type="PROSITE" id="PS52016">
    <property type="entry name" value="TONB_DEPENDENT_REC_3"/>
    <property type="match status" value="1"/>
</dbReference>
<dbReference type="Proteomes" id="UP000185003">
    <property type="component" value="Unassembled WGS sequence"/>
</dbReference>
<name>A0A1N6K8B5_9BACT</name>
<evidence type="ECO:0000256" key="1">
    <source>
        <dbReference type="ARBA" id="ARBA00004571"/>
    </source>
</evidence>
<comment type="similarity">
    <text evidence="7">Belongs to the TonB-dependent receptor family.</text>
</comment>
<evidence type="ECO:0000313" key="10">
    <source>
        <dbReference type="EMBL" id="SIO52829.1"/>
    </source>
</evidence>
<dbReference type="InterPro" id="IPR012910">
    <property type="entry name" value="Plug_dom"/>
</dbReference>
<gene>
    <name evidence="10" type="ORF">SAMN04488055_5303</name>
</gene>
<dbReference type="InterPro" id="IPR039426">
    <property type="entry name" value="TonB-dep_rcpt-like"/>
</dbReference>
<dbReference type="InterPro" id="IPR036942">
    <property type="entry name" value="Beta-barrel_TonB_sf"/>
</dbReference>
<evidence type="ECO:0000256" key="7">
    <source>
        <dbReference type="PROSITE-ProRule" id="PRU01360"/>
    </source>
</evidence>
<dbReference type="Pfam" id="PF07715">
    <property type="entry name" value="Plug"/>
    <property type="match status" value="1"/>
</dbReference>
<evidence type="ECO:0000256" key="4">
    <source>
        <dbReference type="ARBA" id="ARBA00022692"/>
    </source>
</evidence>
<keyword evidence="8" id="KW-0732">Signal</keyword>
<evidence type="ECO:0000256" key="8">
    <source>
        <dbReference type="SAM" id="SignalP"/>
    </source>
</evidence>
<dbReference type="GO" id="GO:0009279">
    <property type="term" value="C:cell outer membrane"/>
    <property type="evidence" value="ECO:0007669"/>
    <property type="project" value="UniProtKB-SubCell"/>
</dbReference>
<feature type="domain" description="TonB-dependent receptor plug" evidence="9">
    <location>
        <begin position="115"/>
        <end position="220"/>
    </location>
</feature>
<dbReference type="InterPro" id="IPR023996">
    <property type="entry name" value="TonB-dep_OMP_SusC/RagA"/>
</dbReference>
<dbReference type="InterPro" id="IPR037066">
    <property type="entry name" value="Plug_dom_sf"/>
</dbReference>
<evidence type="ECO:0000313" key="11">
    <source>
        <dbReference type="Proteomes" id="UP000185003"/>
    </source>
</evidence>
<sequence>MKKALLLCTIPMVTVSLAFAQQRQVTGKVAGDDGSPISFATIQIKGTTTGTTSDQNGNFKLNVSGNNVVLIFRSVGYALKEVPVGSSSELAVTLITDNKSLQEVVVTALGIKRSQKSVSYSVQQINADKLTQTRETNISTALAGKIAGVQIQGQSGAKIGEGAVIRLRGAGSLMDKNPLFVLDGTPISPEDINMDDVESVSVLKGPTATALYGQRADAGVVIVTTKKGKLQSGIGLEINQTTTFDRVYLIPDYQNRYSGGGNAELTQYKWAAGQPEEWKALDGKYYHDYSDDASWGPEMKGQEYIPWYAWYPGANFGKTASLTPQKNNVKDFYRTGLSLNNNVQFSQGGDNYTVRVSFTNLQRSGVMPGTSLDKNSISTQNSFNLGKHFTIASNIFYTTEKLKGEFVDGYSNNSTGSFNQWFHRDLDMKKMKELRDLRSPQGALGSWNHNNPESYSAANPKAFYGPNYWYNPFSYFDNVDNQANRNRLIGDINLTYKLNDHFRIAGFLRRNELNTSFENKTPYILEVSANQTGVKQSYATRQTFAREDNYEVLATYNNKFFNDLSVDLNIGGNVRKNTTSFIAANTNQGLTVPNLFALSNSVDPISYSNTRTRKTVRSAYGRGTLGWKEAFFVDFSIRNDISSALPKDNNSYWYPSVGASIVFSEFLKESFPALTFGKVRASWAQIGSDLDPYGLDLLYTLGQNPFGPGNSVMTTPNIQPNDGILPSLSSSGELGLDLKFFNNRVGASFTYYHEDKRNEILDVNISNASGFLSKTINAGSVVRSGVEVQLNGTPVASKNFNWETIVNFSKGTSKVVKLAPNLSTYTLPNTDRGGAAPAFTAVQVVHSVDNQEWGQLRGNGIKRNEAGVPILKADGTFEMAPNLYFGSVLPEFTGGWFNTFTYKDITLSAVIDFQKGGKYFSLSDFWGSFSGLMAKTAVNNDKGKPVRDPVADGGGVNVSGVDADGKPVKMYVDAQLYWHQFRTNSNMAEMSVYDASFIKLREVSLGYNFPVAKMAKKIFTRANISVVARNVLMIYADEKGFDPSELSGRFGENGQMPGVRSIGINLRLGF</sequence>
<accession>A0A1N6K8B5</accession>
<dbReference type="NCBIfam" id="TIGR04057">
    <property type="entry name" value="SusC_RagA_signa"/>
    <property type="match status" value="1"/>
</dbReference>
<dbReference type="Gene3D" id="2.40.170.20">
    <property type="entry name" value="TonB-dependent receptor, beta-barrel domain"/>
    <property type="match status" value="1"/>
</dbReference>
<evidence type="ECO:0000256" key="3">
    <source>
        <dbReference type="ARBA" id="ARBA00022452"/>
    </source>
</evidence>
<dbReference type="OrthoDB" id="9768177at2"/>
<dbReference type="Gene3D" id="2.170.130.10">
    <property type="entry name" value="TonB-dependent receptor, plug domain"/>
    <property type="match status" value="1"/>
</dbReference>
<comment type="subcellular location">
    <subcellularLocation>
        <location evidence="1 7">Cell outer membrane</location>
        <topology evidence="1 7">Multi-pass membrane protein</topology>
    </subcellularLocation>
</comment>
<proteinExistence type="inferred from homology"/>
<keyword evidence="4 7" id="KW-0812">Transmembrane</keyword>
<dbReference type="STRING" id="536979.SAMN04488055_5303"/>
<dbReference type="EMBL" id="FSRA01000002">
    <property type="protein sequence ID" value="SIO52829.1"/>
    <property type="molecule type" value="Genomic_DNA"/>
</dbReference>
<keyword evidence="2 7" id="KW-0813">Transport</keyword>